<proteinExistence type="predicted"/>
<feature type="non-terminal residue" evidence="2">
    <location>
        <position position="1"/>
    </location>
</feature>
<dbReference type="HOGENOM" id="CLU_185718_0_0_1"/>
<protein>
    <submittedName>
        <fullName evidence="2">Uncharacterized protein</fullName>
    </submittedName>
</protein>
<reference evidence="3" key="2">
    <citation type="submission" date="2015-01" db="EMBL/GenBank/DDBJ databases">
        <title>Evolutionary Origins and Diversification of the Mycorrhizal Mutualists.</title>
        <authorList>
            <consortium name="DOE Joint Genome Institute"/>
            <consortium name="Mycorrhizal Genomics Consortium"/>
            <person name="Kohler A."/>
            <person name="Kuo A."/>
            <person name="Nagy L.G."/>
            <person name="Floudas D."/>
            <person name="Copeland A."/>
            <person name="Barry K.W."/>
            <person name="Cichocki N."/>
            <person name="Veneault-Fourrey C."/>
            <person name="LaButti K."/>
            <person name="Lindquist E.A."/>
            <person name="Lipzen A."/>
            <person name="Lundell T."/>
            <person name="Morin E."/>
            <person name="Murat C."/>
            <person name="Riley R."/>
            <person name="Ohm R."/>
            <person name="Sun H."/>
            <person name="Tunlid A."/>
            <person name="Henrissat B."/>
            <person name="Grigoriev I.V."/>
            <person name="Hibbett D.S."/>
            <person name="Martin F."/>
        </authorList>
    </citation>
    <scope>NUCLEOTIDE SEQUENCE [LARGE SCALE GENOMIC DNA]</scope>
    <source>
        <strain evidence="3">MUT 4182</strain>
    </source>
</reference>
<feature type="compositionally biased region" description="Polar residues" evidence="1">
    <location>
        <begin position="58"/>
        <end position="72"/>
    </location>
</feature>
<name>A0A0C3LIE9_9AGAM</name>
<dbReference type="OrthoDB" id="3298089at2759"/>
<accession>A0A0C3LIE9</accession>
<evidence type="ECO:0000256" key="1">
    <source>
        <dbReference type="SAM" id="MobiDB-lite"/>
    </source>
</evidence>
<dbReference type="AlphaFoldDB" id="A0A0C3LIE9"/>
<gene>
    <name evidence="2" type="ORF">M407DRAFT_80626</name>
</gene>
<reference evidence="2 3" key="1">
    <citation type="submission" date="2014-04" db="EMBL/GenBank/DDBJ databases">
        <authorList>
            <consortium name="DOE Joint Genome Institute"/>
            <person name="Kuo A."/>
            <person name="Girlanda M."/>
            <person name="Perotto S."/>
            <person name="Kohler A."/>
            <person name="Nagy L.G."/>
            <person name="Floudas D."/>
            <person name="Copeland A."/>
            <person name="Barry K.W."/>
            <person name="Cichocki N."/>
            <person name="Veneault-Fourrey C."/>
            <person name="LaButti K."/>
            <person name="Lindquist E.A."/>
            <person name="Lipzen A."/>
            <person name="Lundell T."/>
            <person name="Morin E."/>
            <person name="Murat C."/>
            <person name="Sun H."/>
            <person name="Tunlid A."/>
            <person name="Henrissat B."/>
            <person name="Grigoriev I.V."/>
            <person name="Hibbett D.S."/>
            <person name="Martin F."/>
            <person name="Nordberg H.P."/>
            <person name="Cantor M.N."/>
            <person name="Hua S.X."/>
        </authorList>
    </citation>
    <scope>NUCLEOTIDE SEQUENCE [LARGE SCALE GENOMIC DNA]</scope>
    <source>
        <strain evidence="2 3">MUT 4182</strain>
    </source>
</reference>
<dbReference type="Proteomes" id="UP000054248">
    <property type="component" value="Unassembled WGS sequence"/>
</dbReference>
<evidence type="ECO:0000313" key="2">
    <source>
        <dbReference type="EMBL" id="KIO21207.1"/>
    </source>
</evidence>
<evidence type="ECO:0000313" key="3">
    <source>
        <dbReference type="Proteomes" id="UP000054248"/>
    </source>
</evidence>
<organism evidence="2 3">
    <name type="scientific">Tulasnella calospora MUT 4182</name>
    <dbReference type="NCBI Taxonomy" id="1051891"/>
    <lineage>
        <taxon>Eukaryota</taxon>
        <taxon>Fungi</taxon>
        <taxon>Dikarya</taxon>
        <taxon>Basidiomycota</taxon>
        <taxon>Agaricomycotina</taxon>
        <taxon>Agaricomycetes</taxon>
        <taxon>Cantharellales</taxon>
        <taxon>Tulasnellaceae</taxon>
        <taxon>Tulasnella</taxon>
    </lineage>
</organism>
<sequence length="94" mass="10774">YHIEHRGVNADGDYYEILKWREMFGKQNTNTFRYWNNDGSFYESYPDRSDYYSMYASHESTSAPNTGDSSEPNKAAAECSKGLRSLNPGSRNAP</sequence>
<keyword evidence="3" id="KW-1185">Reference proteome</keyword>
<feature type="region of interest" description="Disordered" evidence="1">
    <location>
        <begin position="58"/>
        <end position="94"/>
    </location>
</feature>
<dbReference type="EMBL" id="KN823146">
    <property type="protein sequence ID" value="KIO21207.1"/>
    <property type="molecule type" value="Genomic_DNA"/>
</dbReference>